<evidence type="ECO:0000256" key="4">
    <source>
        <dbReference type="ARBA" id="ARBA00022833"/>
    </source>
</evidence>
<evidence type="ECO:0000256" key="2">
    <source>
        <dbReference type="ARBA" id="ARBA00022723"/>
    </source>
</evidence>
<gene>
    <name evidence="6" type="ORF">NX782_20115</name>
</gene>
<dbReference type="Proteomes" id="UP001205560">
    <property type="component" value="Unassembled WGS sequence"/>
</dbReference>
<keyword evidence="2" id="KW-0479">Metal-binding</keyword>
<keyword evidence="3" id="KW-0378">Hydrolase</keyword>
<organism evidence="6 7">
    <name type="scientific">Massilia norwichensis</name>
    <dbReference type="NCBI Taxonomy" id="1442366"/>
    <lineage>
        <taxon>Bacteria</taxon>
        <taxon>Pseudomonadati</taxon>
        <taxon>Pseudomonadota</taxon>
        <taxon>Betaproteobacteria</taxon>
        <taxon>Burkholderiales</taxon>
        <taxon>Oxalobacteraceae</taxon>
        <taxon>Telluria group</taxon>
        <taxon>Massilia</taxon>
    </lineage>
</organism>
<dbReference type="SUPFAM" id="SSF53187">
    <property type="entry name" value="Zn-dependent exopeptidases"/>
    <property type="match status" value="1"/>
</dbReference>
<evidence type="ECO:0000256" key="1">
    <source>
        <dbReference type="ARBA" id="ARBA00001947"/>
    </source>
</evidence>
<dbReference type="RefSeq" id="WP_258847264.1">
    <property type="nucleotide sequence ID" value="NZ_JANUGX010000027.1"/>
</dbReference>
<keyword evidence="7" id="KW-1185">Reference proteome</keyword>
<dbReference type="InterPro" id="IPR053138">
    <property type="entry name" value="N-alpha-Ac-DABA_deacetylase"/>
</dbReference>
<name>A0ABT2ABB7_9BURK</name>
<evidence type="ECO:0000256" key="3">
    <source>
        <dbReference type="ARBA" id="ARBA00022801"/>
    </source>
</evidence>
<dbReference type="Pfam" id="PF24827">
    <property type="entry name" value="AstE_AspA_cat"/>
    <property type="match status" value="1"/>
</dbReference>
<evidence type="ECO:0000313" key="6">
    <source>
        <dbReference type="EMBL" id="MCS0591500.1"/>
    </source>
</evidence>
<keyword evidence="4" id="KW-0862">Zinc</keyword>
<proteinExistence type="predicted"/>
<accession>A0ABT2ABB7</accession>
<comment type="caution">
    <text evidence="6">The sequence shown here is derived from an EMBL/GenBank/DDBJ whole genome shotgun (WGS) entry which is preliminary data.</text>
</comment>
<protein>
    <submittedName>
        <fullName evidence="6">Succinylglutamate desuccinylase/aspartoacylase family protein</fullName>
    </submittedName>
</protein>
<evidence type="ECO:0000313" key="7">
    <source>
        <dbReference type="Proteomes" id="UP001205560"/>
    </source>
</evidence>
<dbReference type="InterPro" id="IPR055438">
    <property type="entry name" value="AstE_AspA_cat"/>
</dbReference>
<evidence type="ECO:0000259" key="5">
    <source>
        <dbReference type="Pfam" id="PF24827"/>
    </source>
</evidence>
<sequence>MHAYKHAIATEAGVAGYELRSFHYGSPGSGRKAYIQAALHADEVPAMLVAHCLRRELDRLHQEGRILGEIILVPAANPIGLSQVMQGIPFGRFDFGSGVNFNRAFLHVADALKVSLAGRLGADAAANVAAIRAAARAVIAGWEAPDPTTLLKKTLLGMAIDADIVLDLHSDNEAMLHLYAGTALAQKAAPLAALLGAHALLLSDASGGDPFDEACSRLWWDLGAHFGPRFPIPPACAAITVELRGEMDVRYDLAEQDARALLQYLAREGLLDIPLDALPTPLCEATPLSGVERLDAPQSGVLVFRKALGEQVAAGEAVADIVNPVSGKTATVHASREGQLFASTAHRFLLRGAHICKIAGATPFRSGSLLSQ</sequence>
<feature type="domain" description="Succinylglutamate desuccinylase/Aspartoacylase catalytic" evidence="5">
    <location>
        <begin position="30"/>
        <end position="110"/>
    </location>
</feature>
<reference evidence="6 7" key="1">
    <citation type="submission" date="2022-08" db="EMBL/GenBank/DDBJ databases">
        <title>Reclassification of Massilia species as members of the genera Telluria, Duganella, Pseudoduganella, Mokoshia gen. nov. and Zemynaea gen. nov. using orthogonal and non-orthogonal genome-based approaches.</title>
        <authorList>
            <person name="Bowman J.P."/>
        </authorList>
    </citation>
    <scope>NUCLEOTIDE SEQUENCE [LARGE SCALE GENOMIC DNA]</scope>
    <source>
        <strain evidence="6 7">LMG 28164</strain>
    </source>
</reference>
<dbReference type="PANTHER" id="PTHR37326:SF1">
    <property type="entry name" value="BLL3975 PROTEIN"/>
    <property type="match status" value="1"/>
</dbReference>
<comment type="cofactor">
    <cofactor evidence="1">
        <name>Zn(2+)</name>
        <dbReference type="ChEBI" id="CHEBI:29105"/>
    </cofactor>
</comment>
<dbReference type="Gene3D" id="3.40.630.10">
    <property type="entry name" value="Zn peptidases"/>
    <property type="match status" value="1"/>
</dbReference>
<dbReference type="PANTHER" id="PTHR37326">
    <property type="entry name" value="BLL3975 PROTEIN"/>
    <property type="match status" value="1"/>
</dbReference>
<dbReference type="EMBL" id="JANUGX010000027">
    <property type="protein sequence ID" value="MCS0591500.1"/>
    <property type="molecule type" value="Genomic_DNA"/>
</dbReference>